<keyword evidence="4" id="KW-1185">Reference proteome</keyword>
<dbReference type="Pfam" id="PF00172">
    <property type="entry name" value="Zn_clus"/>
    <property type="match status" value="1"/>
</dbReference>
<protein>
    <submittedName>
        <fullName evidence="3">3786_t:CDS:1</fullName>
    </submittedName>
</protein>
<comment type="caution">
    <text evidence="3">The sequence shown here is derived from an EMBL/GenBank/DDBJ whole genome shotgun (WGS) entry which is preliminary data.</text>
</comment>
<dbReference type="InterPro" id="IPR036864">
    <property type="entry name" value="Zn2-C6_fun-type_DNA-bd_sf"/>
</dbReference>
<feature type="domain" description="Zn(2)-C6 fungal-type" evidence="2">
    <location>
        <begin position="36"/>
        <end position="69"/>
    </location>
</feature>
<dbReference type="SMART" id="SM00066">
    <property type="entry name" value="GAL4"/>
    <property type="match status" value="1"/>
</dbReference>
<gene>
    <name evidence="3" type="ORF">PBRASI_LOCUS4112</name>
</gene>
<dbReference type="OrthoDB" id="2380624at2759"/>
<dbReference type="AlphaFoldDB" id="A0A9N9AHU8"/>
<name>A0A9N9AHU8_9GLOM</name>
<dbReference type="CDD" id="cd00067">
    <property type="entry name" value="GAL4"/>
    <property type="match status" value="1"/>
</dbReference>
<dbReference type="InterPro" id="IPR001138">
    <property type="entry name" value="Zn2Cys6_DnaBD"/>
</dbReference>
<reference evidence="3" key="1">
    <citation type="submission" date="2021-06" db="EMBL/GenBank/DDBJ databases">
        <authorList>
            <person name="Kallberg Y."/>
            <person name="Tangrot J."/>
            <person name="Rosling A."/>
        </authorList>
    </citation>
    <scope>NUCLEOTIDE SEQUENCE</scope>
    <source>
        <strain evidence="3">BR232B</strain>
    </source>
</reference>
<feature type="compositionally biased region" description="Low complexity" evidence="1">
    <location>
        <begin position="298"/>
        <end position="307"/>
    </location>
</feature>
<accession>A0A9N9AHU8</accession>
<feature type="compositionally biased region" description="Basic residues" evidence="1">
    <location>
        <begin position="285"/>
        <end position="297"/>
    </location>
</feature>
<dbReference type="SUPFAM" id="SSF57701">
    <property type="entry name" value="Zn2/Cys6 DNA-binding domain"/>
    <property type="match status" value="1"/>
</dbReference>
<evidence type="ECO:0000259" key="2">
    <source>
        <dbReference type="PROSITE" id="PS50048"/>
    </source>
</evidence>
<dbReference type="EMBL" id="CAJVPI010000406">
    <property type="protein sequence ID" value="CAG8531071.1"/>
    <property type="molecule type" value="Genomic_DNA"/>
</dbReference>
<dbReference type="PROSITE" id="PS50048">
    <property type="entry name" value="ZN2_CY6_FUNGAL_2"/>
    <property type="match status" value="1"/>
</dbReference>
<feature type="region of interest" description="Disordered" evidence="1">
    <location>
        <begin position="237"/>
        <end position="307"/>
    </location>
</feature>
<evidence type="ECO:0000313" key="3">
    <source>
        <dbReference type="EMBL" id="CAG8531071.1"/>
    </source>
</evidence>
<sequence length="435" mass="48440">MLENTITPLTSTFVSVSNPVSPSSPSRRGRKNNSVACIKCRKDKKKCSGDSVTGSPCSYCVTHNEMCIYPSVVRGNGKLPAAELDQLILPRLNQVESQLSNLSNTISAIYQDQQICEQDQQYKQLYDVVFSLLIHPLITPEQTHILRCIWSAFEIDRDHQIFTGGNYHAIFYKLQTCLAHAQQEESNPEIWDDLQKFLDEKLMIDFVLNSDGMGNLPATSAITTNFETTLDFSQTLPSSTCTIPDTKPSSSPKLDKPQQTPPPPITTEMIIEFDNPTQPQQPCTKSKRNRHEKKKSSRSGPYPSSSCSVFPRGGHVVIRKLPKTPYVTDVWSKYDLQDNSPSIFASVKEENNGVSPIATPPTVPSTPLQHTPTVPSTPIHTSPLAFSPLLFTPPTATTSFQIYSPLLYSPPHVVIGDQVMLSREPNEFEFCEGMY</sequence>
<dbReference type="Proteomes" id="UP000789739">
    <property type="component" value="Unassembled WGS sequence"/>
</dbReference>
<dbReference type="GO" id="GO:0000981">
    <property type="term" value="F:DNA-binding transcription factor activity, RNA polymerase II-specific"/>
    <property type="evidence" value="ECO:0007669"/>
    <property type="project" value="InterPro"/>
</dbReference>
<feature type="compositionally biased region" description="Polar residues" evidence="1">
    <location>
        <begin position="237"/>
        <end position="252"/>
    </location>
</feature>
<evidence type="ECO:0000313" key="4">
    <source>
        <dbReference type="Proteomes" id="UP000789739"/>
    </source>
</evidence>
<dbReference type="GO" id="GO:0008270">
    <property type="term" value="F:zinc ion binding"/>
    <property type="evidence" value="ECO:0007669"/>
    <property type="project" value="InterPro"/>
</dbReference>
<organism evidence="3 4">
    <name type="scientific">Paraglomus brasilianum</name>
    <dbReference type="NCBI Taxonomy" id="144538"/>
    <lineage>
        <taxon>Eukaryota</taxon>
        <taxon>Fungi</taxon>
        <taxon>Fungi incertae sedis</taxon>
        <taxon>Mucoromycota</taxon>
        <taxon>Glomeromycotina</taxon>
        <taxon>Glomeromycetes</taxon>
        <taxon>Paraglomerales</taxon>
        <taxon>Paraglomeraceae</taxon>
        <taxon>Paraglomus</taxon>
    </lineage>
</organism>
<evidence type="ECO:0000256" key="1">
    <source>
        <dbReference type="SAM" id="MobiDB-lite"/>
    </source>
</evidence>
<dbReference type="Gene3D" id="4.10.240.10">
    <property type="entry name" value="Zn(2)-C6 fungal-type DNA-binding domain"/>
    <property type="match status" value="1"/>
</dbReference>
<proteinExistence type="predicted"/>
<dbReference type="PROSITE" id="PS00463">
    <property type="entry name" value="ZN2_CY6_FUNGAL_1"/>
    <property type="match status" value="1"/>
</dbReference>
<feature type="compositionally biased region" description="Polar residues" evidence="1">
    <location>
        <begin position="275"/>
        <end position="284"/>
    </location>
</feature>